<organism evidence="4 5">
    <name type="scientific">Dentipellis fragilis</name>
    <dbReference type="NCBI Taxonomy" id="205917"/>
    <lineage>
        <taxon>Eukaryota</taxon>
        <taxon>Fungi</taxon>
        <taxon>Dikarya</taxon>
        <taxon>Basidiomycota</taxon>
        <taxon>Agaricomycotina</taxon>
        <taxon>Agaricomycetes</taxon>
        <taxon>Russulales</taxon>
        <taxon>Hericiaceae</taxon>
        <taxon>Dentipellis</taxon>
    </lineage>
</organism>
<name>A0A4Y9YK50_9AGAM</name>
<proteinExistence type="predicted"/>
<evidence type="ECO:0000313" key="5">
    <source>
        <dbReference type="Proteomes" id="UP000298327"/>
    </source>
</evidence>
<feature type="domain" description="DUF7223" evidence="3">
    <location>
        <begin position="244"/>
        <end position="500"/>
    </location>
</feature>
<dbReference type="EMBL" id="SEOQ01000439">
    <property type="protein sequence ID" value="TFY62936.1"/>
    <property type="molecule type" value="Genomic_DNA"/>
</dbReference>
<dbReference type="InterPro" id="IPR055647">
    <property type="entry name" value="DUF7223"/>
</dbReference>
<evidence type="ECO:0000313" key="4">
    <source>
        <dbReference type="EMBL" id="TFY62936.1"/>
    </source>
</evidence>
<dbReference type="OrthoDB" id="73875at2759"/>
<dbReference type="AlphaFoldDB" id="A0A4Y9YK50"/>
<dbReference type="Pfam" id="PF23865">
    <property type="entry name" value="DUF7223"/>
    <property type="match status" value="1"/>
</dbReference>
<dbReference type="Proteomes" id="UP000298327">
    <property type="component" value="Unassembled WGS sequence"/>
</dbReference>
<reference evidence="4 5" key="1">
    <citation type="submission" date="2019-02" db="EMBL/GenBank/DDBJ databases">
        <title>Genome sequencing of the rare red list fungi Dentipellis fragilis.</title>
        <authorList>
            <person name="Buettner E."/>
            <person name="Kellner H."/>
        </authorList>
    </citation>
    <scope>NUCLEOTIDE SEQUENCE [LARGE SCALE GENOMIC DNA]</scope>
    <source>
        <strain evidence="4 5">DSM 105465</strain>
    </source>
</reference>
<protein>
    <recommendedName>
        <fullName evidence="3">DUF7223 domain-containing protein</fullName>
    </recommendedName>
</protein>
<gene>
    <name evidence="4" type="ORF">EVG20_g6519</name>
</gene>
<feature type="chain" id="PRO_5021487325" description="DUF7223 domain-containing protein" evidence="2">
    <location>
        <begin position="24"/>
        <end position="577"/>
    </location>
</feature>
<keyword evidence="5" id="KW-1185">Reference proteome</keyword>
<feature type="compositionally biased region" description="Low complexity" evidence="1">
    <location>
        <begin position="503"/>
        <end position="531"/>
    </location>
</feature>
<keyword evidence="2" id="KW-0732">Signal</keyword>
<feature type="region of interest" description="Disordered" evidence="1">
    <location>
        <begin position="503"/>
        <end position="533"/>
    </location>
</feature>
<evidence type="ECO:0000256" key="2">
    <source>
        <dbReference type="SAM" id="SignalP"/>
    </source>
</evidence>
<accession>A0A4Y9YK50</accession>
<feature type="signal peptide" evidence="2">
    <location>
        <begin position="1"/>
        <end position="23"/>
    </location>
</feature>
<evidence type="ECO:0000259" key="3">
    <source>
        <dbReference type="Pfam" id="PF23865"/>
    </source>
</evidence>
<sequence length="577" mass="59578">MATFTKLYAYASLLSLVGMQAFAANDWSVPCMQGKCSYDLPSDSSSSASLQVWGSSTSISDITEAAGWKILDCDPNGMNQTIRMVCMNADSQSAGCDHVMQNGAEHTLVRMPKSCGKMPFARVARMWVPTDQSIPAATKRMLWRRDGTTPTVHAMTIDTDFGAANDSSHGNVSFAVQGLTAPGGQFPSAAPTAQGRRYISRPVMDMKHRRGLFGSIGNALQGKFNETKKTDSKPVDVSINKTLLSLDVDCPDVNGHLQVDLDAKAHADITVGATAVGTVIPPKLDDFGLLLGLDGNIDGSLTFQASAQGHFDSGPIPIFTVGIPGFDFPGIFTLGPTFNVNGEITGDVNLQIDLTVGLAYSISNAQLEFPPGQSSSSGTFGPSDNNLDLSVSPDLSGSASVSAHLIPQLNIGLDVLSIASANIFLDLDASATLSVNGSLKGNEAVGGILTGATSADGCADVSTGLNVHAGADASLFGFFNPSTQVSLFSKNFDLFDGCFAPKTSSSSTDAASSTKASSADTSTATSTGKSANGFTDAGTAGSNGLAKRLDLSCSTAAPVISIISKLVSAADQSAAEE</sequence>
<evidence type="ECO:0000256" key="1">
    <source>
        <dbReference type="SAM" id="MobiDB-lite"/>
    </source>
</evidence>
<comment type="caution">
    <text evidence="4">The sequence shown here is derived from an EMBL/GenBank/DDBJ whole genome shotgun (WGS) entry which is preliminary data.</text>
</comment>